<dbReference type="AlphaFoldDB" id="A0A942E0W0"/>
<keyword evidence="3" id="KW-0328">Glycosyltransferase</keyword>
<evidence type="ECO:0000256" key="1">
    <source>
        <dbReference type="ARBA" id="ARBA00004752"/>
    </source>
</evidence>
<evidence type="ECO:0000256" key="7">
    <source>
        <dbReference type="ARBA" id="ARBA00022984"/>
    </source>
</evidence>
<comment type="similarity">
    <text evidence="2">Belongs to the YkuD family.</text>
</comment>
<proteinExistence type="inferred from homology"/>
<evidence type="ECO:0000256" key="3">
    <source>
        <dbReference type="ARBA" id="ARBA00022676"/>
    </source>
</evidence>
<keyword evidence="8 9" id="KW-0961">Cell wall biogenesis/degradation</keyword>
<dbReference type="PROSITE" id="PS52029">
    <property type="entry name" value="LD_TPASE"/>
    <property type="match status" value="1"/>
</dbReference>
<evidence type="ECO:0000256" key="5">
    <source>
        <dbReference type="ARBA" id="ARBA00022801"/>
    </source>
</evidence>
<dbReference type="SUPFAM" id="SSF141523">
    <property type="entry name" value="L,D-transpeptidase catalytic domain-like"/>
    <property type="match status" value="1"/>
</dbReference>
<evidence type="ECO:0000256" key="11">
    <source>
        <dbReference type="SAM" id="SignalP"/>
    </source>
</evidence>
<dbReference type="Gene3D" id="2.40.440.10">
    <property type="entry name" value="L,D-transpeptidase catalytic domain-like"/>
    <property type="match status" value="1"/>
</dbReference>
<keyword evidence="4" id="KW-0808">Transferase</keyword>
<dbReference type="GO" id="GO:0005576">
    <property type="term" value="C:extracellular region"/>
    <property type="evidence" value="ECO:0007669"/>
    <property type="project" value="TreeGrafter"/>
</dbReference>
<comment type="caution">
    <text evidence="13">The sequence shown here is derived from an EMBL/GenBank/DDBJ whole genome shotgun (WGS) entry which is preliminary data.</text>
</comment>
<evidence type="ECO:0000256" key="6">
    <source>
        <dbReference type="ARBA" id="ARBA00022960"/>
    </source>
</evidence>
<protein>
    <submittedName>
        <fullName evidence="13">L,D-transpeptidase</fullName>
    </submittedName>
</protein>
<dbReference type="InterPro" id="IPR050979">
    <property type="entry name" value="LD-transpeptidase"/>
</dbReference>
<feature type="region of interest" description="Disordered" evidence="10">
    <location>
        <begin position="32"/>
        <end position="82"/>
    </location>
</feature>
<comment type="pathway">
    <text evidence="1 9">Cell wall biogenesis; peptidoglycan biosynthesis.</text>
</comment>
<dbReference type="GO" id="GO:0016757">
    <property type="term" value="F:glycosyltransferase activity"/>
    <property type="evidence" value="ECO:0007669"/>
    <property type="project" value="UniProtKB-KW"/>
</dbReference>
<name>A0A942E0W0_9HYPH</name>
<feature type="compositionally biased region" description="Basic residues" evidence="10">
    <location>
        <begin position="53"/>
        <end position="62"/>
    </location>
</feature>
<evidence type="ECO:0000256" key="9">
    <source>
        <dbReference type="PROSITE-ProRule" id="PRU01373"/>
    </source>
</evidence>
<keyword evidence="11" id="KW-0732">Signal</keyword>
<evidence type="ECO:0000256" key="8">
    <source>
        <dbReference type="ARBA" id="ARBA00023316"/>
    </source>
</evidence>
<dbReference type="FunFam" id="2.40.440.10:FF:000002">
    <property type="entry name" value="L,D-transpeptidase ErfK/SrfK"/>
    <property type="match status" value="1"/>
</dbReference>
<gene>
    <name evidence="13" type="ORF">KEU06_22205</name>
</gene>
<dbReference type="EMBL" id="JAGWCR010000013">
    <property type="protein sequence ID" value="MBS3651331.1"/>
    <property type="molecule type" value="Genomic_DNA"/>
</dbReference>
<evidence type="ECO:0000256" key="10">
    <source>
        <dbReference type="SAM" id="MobiDB-lite"/>
    </source>
</evidence>
<dbReference type="Proteomes" id="UP000680348">
    <property type="component" value="Unassembled WGS sequence"/>
</dbReference>
<accession>A0A942E0W0</accession>
<feature type="compositionally biased region" description="Basic and acidic residues" evidence="10">
    <location>
        <begin position="39"/>
        <end position="52"/>
    </location>
</feature>
<sequence length="383" mass="41432">MYSRSLILMGLCAALGVATPAVAEVAKPQKSVLFPSKSKQADEPKAAAEKQTKKSASKSSQKKGKEEVAKLTPEEKAKLKAEAAEKARQAKLLALRAKAKADAEARREAARGKSQSVEVAEDDPQPNKKGAKLFTLASAGSAPASLTTAAVPVTGLTKERVAAQQAARVGADEVLRAGNNGELRSGDVATRNAGFLQILFGDEPATTASLLPETRALDTVLDKKKKFRLKPEYEMQVVEFSGYPRGTIVIDTANHFLYLVESSNRARRYGIAVGRDGLQYKGTVAVGDKQEWPRWIPTKEMQQREPAKYARYAEGMPGGGENPLGARAIYLYQGKQDTHLRIHGTIAPQSIGTNSSNGCFRMVNEHVIDLYNRVRMGMPVVVL</sequence>
<evidence type="ECO:0000313" key="14">
    <source>
        <dbReference type="Proteomes" id="UP000680348"/>
    </source>
</evidence>
<feature type="chain" id="PRO_5037483125" evidence="11">
    <location>
        <begin position="24"/>
        <end position="383"/>
    </location>
</feature>
<dbReference type="GO" id="GO:0071972">
    <property type="term" value="F:peptidoglycan L,D-transpeptidase activity"/>
    <property type="evidence" value="ECO:0007669"/>
    <property type="project" value="TreeGrafter"/>
</dbReference>
<feature type="domain" description="L,D-TPase catalytic" evidence="12">
    <location>
        <begin position="246"/>
        <end position="383"/>
    </location>
</feature>
<keyword evidence="6 9" id="KW-0133">Cell shape</keyword>
<keyword evidence="14" id="KW-1185">Reference proteome</keyword>
<dbReference type="PANTHER" id="PTHR30582:SF24">
    <property type="entry name" value="L,D-TRANSPEPTIDASE ERFK_SRFK-RELATED"/>
    <property type="match status" value="1"/>
</dbReference>
<dbReference type="GO" id="GO:0008360">
    <property type="term" value="P:regulation of cell shape"/>
    <property type="evidence" value="ECO:0007669"/>
    <property type="project" value="UniProtKB-UniRule"/>
</dbReference>
<evidence type="ECO:0000313" key="13">
    <source>
        <dbReference type="EMBL" id="MBS3651331.1"/>
    </source>
</evidence>
<dbReference type="RefSeq" id="WP_188256893.1">
    <property type="nucleotide sequence ID" value="NZ_JABVCF010000013.1"/>
</dbReference>
<organism evidence="13 14">
    <name type="scientific">Pseudaminobacter soli</name>
    <name type="common">ex Zhang et al. 2022</name>
    <dbReference type="NCBI Taxonomy" id="2831468"/>
    <lineage>
        <taxon>Bacteria</taxon>
        <taxon>Pseudomonadati</taxon>
        <taxon>Pseudomonadota</taxon>
        <taxon>Alphaproteobacteria</taxon>
        <taxon>Hyphomicrobiales</taxon>
        <taxon>Phyllobacteriaceae</taxon>
        <taxon>Pseudaminobacter</taxon>
    </lineage>
</organism>
<keyword evidence="7 9" id="KW-0573">Peptidoglycan synthesis</keyword>
<dbReference type="GO" id="GO:0018104">
    <property type="term" value="P:peptidoglycan-protein cross-linking"/>
    <property type="evidence" value="ECO:0007669"/>
    <property type="project" value="TreeGrafter"/>
</dbReference>
<dbReference type="CDD" id="cd16913">
    <property type="entry name" value="YkuD_like"/>
    <property type="match status" value="1"/>
</dbReference>
<keyword evidence="5" id="KW-0378">Hydrolase</keyword>
<evidence type="ECO:0000256" key="2">
    <source>
        <dbReference type="ARBA" id="ARBA00005992"/>
    </source>
</evidence>
<dbReference type="PANTHER" id="PTHR30582">
    <property type="entry name" value="L,D-TRANSPEPTIDASE"/>
    <property type="match status" value="1"/>
</dbReference>
<dbReference type="GO" id="GO:0071555">
    <property type="term" value="P:cell wall organization"/>
    <property type="evidence" value="ECO:0007669"/>
    <property type="project" value="UniProtKB-UniRule"/>
</dbReference>
<dbReference type="InterPro" id="IPR038063">
    <property type="entry name" value="Transpep_catalytic_dom"/>
</dbReference>
<dbReference type="Pfam" id="PF03734">
    <property type="entry name" value="YkuD"/>
    <property type="match status" value="1"/>
</dbReference>
<evidence type="ECO:0000256" key="4">
    <source>
        <dbReference type="ARBA" id="ARBA00022679"/>
    </source>
</evidence>
<feature type="region of interest" description="Disordered" evidence="10">
    <location>
        <begin position="104"/>
        <end position="128"/>
    </location>
</feature>
<dbReference type="InterPro" id="IPR005490">
    <property type="entry name" value="LD_TPept_cat_dom"/>
</dbReference>
<evidence type="ECO:0000259" key="12">
    <source>
        <dbReference type="PROSITE" id="PS52029"/>
    </source>
</evidence>
<feature type="active site" description="Nucleophile" evidence="9">
    <location>
        <position position="359"/>
    </location>
</feature>
<feature type="active site" description="Proton donor/acceptor" evidence="9">
    <location>
        <position position="343"/>
    </location>
</feature>
<reference evidence="13" key="1">
    <citation type="submission" date="2021-04" db="EMBL/GenBank/DDBJ databases">
        <title>Pseudaminobacter soli sp. nov., isolated from paddy soil contaminated by heavy metals.</title>
        <authorList>
            <person name="Zhang K."/>
        </authorList>
    </citation>
    <scope>NUCLEOTIDE SEQUENCE</scope>
    <source>
        <strain evidence="13">19-2017</strain>
    </source>
</reference>
<feature type="signal peptide" evidence="11">
    <location>
        <begin position="1"/>
        <end position="23"/>
    </location>
</feature>
<feature type="compositionally biased region" description="Basic and acidic residues" evidence="10">
    <location>
        <begin position="63"/>
        <end position="82"/>
    </location>
</feature>